<evidence type="ECO:0000256" key="2">
    <source>
        <dbReference type="ARBA" id="ARBA00008358"/>
    </source>
</evidence>
<evidence type="ECO:0000256" key="5">
    <source>
        <dbReference type="ARBA" id="ARBA00022519"/>
    </source>
</evidence>
<evidence type="ECO:0000256" key="6">
    <source>
        <dbReference type="ARBA" id="ARBA00022692"/>
    </source>
</evidence>
<dbReference type="InterPro" id="IPR012902">
    <property type="entry name" value="N_methyl_site"/>
</dbReference>
<evidence type="ECO:0000256" key="1">
    <source>
        <dbReference type="ARBA" id="ARBA00004377"/>
    </source>
</evidence>
<protein>
    <recommendedName>
        <fullName evidence="9">Type II secretion system protein I</fullName>
        <shortName evidence="9">T2SS minor pseudopilin I</shortName>
    </recommendedName>
</protein>
<keyword evidence="7 9" id="KW-1133">Transmembrane helix</keyword>
<dbReference type="PANTHER" id="PTHR38779:SF2">
    <property type="entry name" value="TYPE II SECRETION SYSTEM PROTEIN I-RELATED"/>
    <property type="match status" value="1"/>
</dbReference>
<feature type="transmembrane region" description="Helical" evidence="9">
    <location>
        <begin position="7"/>
        <end position="26"/>
    </location>
</feature>
<dbReference type="PROSITE" id="PS00409">
    <property type="entry name" value="PROKAR_NTER_METHYL"/>
    <property type="match status" value="1"/>
</dbReference>
<evidence type="ECO:0000313" key="12">
    <source>
        <dbReference type="Proteomes" id="UP000596063"/>
    </source>
</evidence>
<dbReference type="Pfam" id="PF02501">
    <property type="entry name" value="T2SSI"/>
    <property type="match status" value="1"/>
</dbReference>
<dbReference type="InterPro" id="IPR003413">
    <property type="entry name" value="T2SS_GspI_C"/>
</dbReference>
<dbReference type="GO" id="GO:0005886">
    <property type="term" value="C:plasma membrane"/>
    <property type="evidence" value="ECO:0007669"/>
    <property type="project" value="UniProtKB-SubCell"/>
</dbReference>
<evidence type="ECO:0000256" key="8">
    <source>
        <dbReference type="ARBA" id="ARBA00023136"/>
    </source>
</evidence>
<evidence type="ECO:0000259" key="10">
    <source>
        <dbReference type="Pfam" id="PF02501"/>
    </source>
</evidence>
<dbReference type="Pfam" id="PF07963">
    <property type="entry name" value="N_methyl"/>
    <property type="match status" value="1"/>
</dbReference>
<comment type="subcellular location">
    <subcellularLocation>
        <location evidence="1 9">Cell inner membrane</location>
        <topology evidence="1 9">Single-pass membrane protein</topology>
    </subcellularLocation>
</comment>
<keyword evidence="4 9" id="KW-0488">Methylation</keyword>
<keyword evidence="5 9" id="KW-0997">Cell inner membrane</keyword>
<dbReference type="KEGG" id="snan:I6N98_10990"/>
<organism evidence="11 12">
    <name type="scientific">Spongiibacter nanhainus</name>
    <dbReference type="NCBI Taxonomy" id="2794344"/>
    <lineage>
        <taxon>Bacteria</taxon>
        <taxon>Pseudomonadati</taxon>
        <taxon>Pseudomonadota</taxon>
        <taxon>Gammaproteobacteria</taxon>
        <taxon>Cellvibrionales</taxon>
        <taxon>Spongiibacteraceae</taxon>
        <taxon>Spongiibacter</taxon>
    </lineage>
</organism>
<reference evidence="11 12" key="1">
    <citation type="submission" date="2020-12" db="EMBL/GenBank/DDBJ databases">
        <authorList>
            <person name="Shan Y."/>
        </authorList>
    </citation>
    <scope>NUCLEOTIDE SEQUENCE [LARGE SCALE GENOMIC DNA]</scope>
    <source>
        <strain evidence="12">csc3.9</strain>
    </source>
</reference>
<keyword evidence="12" id="KW-1185">Reference proteome</keyword>
<comment type="function">
    <text evidence="9">Component of the type II secretion system required for the energy-dependent secretion of extracellular factors such as proteases and toxins from the periplasm.</text>
</comment>
<dbReference type="Gene3D" id="3.30.1300.30">
    <property type="entry name" value="GSPII I/J protein-like"/>
    <property type="match status" value="1"/>
</dbReference>
<dbReference type="SUPFAM" id="SSF54523">
    <property type="entry name" value="Pili subunits"/>
    <property type="match status" value="1"/>
</dbReference>
<dbReference type="EMBL" id="CP066167">
    <property type="protein sequence ID" value="QQD16910.1"/>
    <property type="molecule type" value="Genomic_DNA"/>
</dbReference>
<comment type="subunit">
    <text evidence="9">Type II secretion is composed of four main components: the outer membrane complex, the inner membrane complex, the cytoplasmic secretion ATPase and the periplasm-spanning pseudopilus.</text>
</comment>
<feature type="domain" description="Type II secretion system protein GspI C-terminal" evidence="10">
    <location>
        <begin position="40"/>
        <end position="114"/>
    </location>
</feature>
<evidence type="ECO:0000256" key="4">
    <source>
        <dbReference type="ARBA" id="ARBA00022481"/>
    </source>
</evidence>
<proteinExistence type="inferred from homology"/>
<evidence type="ECO:0000313" key="11">
    <source>
        <dbReference type="EMBL" id="QQD16910.1"/>
    </source>
</evidence>
<keyword evidence="3" id="KW-1003">Cell membrane</keyword>
<dbReference type="GO" id="GO:0015628">
    <property type="term" value="P:protein secretion by the type II secretion system"/>
    <property type="evidence" value="ECO:0007669"/>
    <property type="project" value="UniProtKB-UniRule"/>
</dbReference>
<dbReference type="Proteomes" id="UP000596063">
    <property type="component" value="Chromosome"/>
</dbReference>
<evidence type="ECO:0000256" key="3">
    <source>
        <dbReference type="ARBA" id="ARBA00022475"/>
    </source>
</evidence>
<dbReference type="RefSeq" id="WP_198568412.1">
    <property type="nucleotide sequence ID" value="NZ_CP066167.1"/>
</dbReference>
<name>A0A7T4UQ21_9GAMM</name>
<evidence type="ECO:0000256" key="7">
    <source>
        <dbReference type="ARBA" id="ARBA00022989"/>
    </source>
</evidence>
<comment type="similarity">
    <text evidence="2 9">Belongs to the GSP I family.</text>
</comment>
<keyword evidence="8 9" id="KW-0472">Membrane</keyword>
<dbReference type="NCBIfam" id="TIGR01707">
    <property type="entry name" value="gspI"/>
    <property type="match status" value="1"/>
</dbReference>
<dbReference type="InterPro" id="IPR045584">
    <property type="entry name" value="Pilin-like"/>
</dbReference>
<gene>
    <name evidence="11" type="primary">gspI</name>
    <name evidence="11" type="ORF">I6N98_10990</name>
</gene>
<comment type="PTM">
    <text evidence="9">Cleaved by prepilin peptidase.</text>
</comment>
<keyword evidence="6 9" id="KW-0812">Transmembrane</keyword>
<dbReference type="NCBIfam" id="TIGR02532">
    <property type="entry name" value="IV_pilin_GFxxxE"/>
    <property type="match status" value="1"/>
</dbReference>
<evidence type="ECO:0000256" key="9">
    <source>
        <dbReference type="RuleBase" id="RU368030"/>
    </source>
</evidence>
<dbReference type="PANTHER" id="PTHR38779">
    <property type="entry name" value="TYPE II SECRETION SYSTEM PROTEIN I-RELATED"/>
    <property type="match status" value="1"/>
</dbReference>
<sequence length="116" mass="12732">MRAVRGFTLLEIMVALMIFATAAVALSKSLTESASSTGALEQRQFADLVAQNHLVGILREGYENRTSGRETLAGFDYQWKREVSDTPHPAISRVDITVRMAGSGDILASRTAYLRK</sequence>
<dbReference type="InterPro" id="IPR010052">
    <property type="entry name" value="T2SS_protein-GspI"/>
</dbReference>
<dbReference type="AlphaFoldDB" id="A0A7T4UQ21"/>
<dbReference type="GO" id="GO:0015627">
    <property type="term" value="C:type II protein secretion system complex"/>
    <property type="evidence" value="ECO:0007669"/>
    <property type="project" value="UniProtKB-UniRule"/>
</dbReference>
<accession>A0A7T4UQ21</accession>